<dbReference type="AlphaFoldDB" id="A0A7X5WYC6"/>
<dbReference type="EMBL" id="JAALLH010000001">
    <property type="protein sequence ID" value="NIY62500.1"/>
    <property type="molecule type" value="Genomic_DNA"/>
</dbReference>
<dbReference type="Proteomes" id="UP000536624">
    <property type="component" value="Unassembled WGS sequence"/>
</dbReference>
<name>A0A7X5WYC6_STRMQ</name>
<organism evidence="1 2">
    <name type="scientific">Streptomyces malaysiensis</name>
    <dbReference type="NCBI Taxonomy" id="92644"/>
    <lineage>
        <taxon>Bacteria</taxon>
        <taxon>Bacillati</taxon>
        <taxon>Actinomycetota</taxon>
        <taxon>Actinomycetes</taxon>
        <taxon>Kitasatosporales</taxon>
        <taxon>Streptomycetaceae</taxon>
        <taxon>Streptomyces</taxon>
        <taxon>Streptomyces violaceusniger group</taxon>
    </lineage>
</organism>
<reference evidence="1 2" key="1">
    <citation type="submission" date="2020-02" db="EMBL/GenBank/DDBJ databases">
        <title>Streptomyces malaysiensis DSM14702 (JHCC583434, PFL_A843) Genome sequencing and assembly.</title>
        <authorList>
            <person name="Samborskyy M."/>
        </authorList>
    </citation>
    <scope>NUCLEOTIDE SEQUENCE [LARGE SCALE GENOMIC DNA]</scope>
    <source>
        <strain evidence="1 2">DSM 14702</strain>
    </source>
</reference>
<evidence type="ECO:0000313" key="1">
    <source>
        <dbReference type="EMBL" id="NIY62500.1"/>
    </source>
</evidence>
<comment type="caution">
    <text evidence="1">The sequence shown here is derived from an EMBL/GenBank/DDBJ whole genome shotgun (WGS) entry which is preliminary data.</text>
</comment>
<accession>A0A7X5WYC6</accession>
<protein>
    <submittedName>
        <fullName evidence="1">Uncharacterized protein</fullName>
    </submittedName>
</protein>
<sequence length="121" mass="13288">MLATSPQGRYQIRPRAIRWIAPQILRPDDPAPTRGRLLLWTDEYVRFPKVTVRQDGRAIARRTLPWPAAPGRVFRVPSSLLDGVSQAAGPVQIGLKARRVSKSVVAPSLRTTVASGRSSAP</sequence>
<gene>
    <name evidence="1" type="ORF">SMALB_0417</name>
</gene>
<proteinExistence type="predicted"/>
<evidence type="ECO:0000313" key="2">
    <source>
        <dbReference type="Proteomes" id="UP000536624"/>
    </source>
</evidence>